<name>A0A328C2Q9_9DELT</name>
<dbReference type="SUPFAM" id="SSF50156">
    <property type="entry name" value="PDZ domain-like"/>
    <property type="match status" value="1"/>
</dbReference>
<dbReference type="InterPro" id="IPR051201">
    <property type="entry name" value="Chloro_Bact_Ser_Proteases"/>
</dbReference>
<dbReference type="Gene3D" id="2.40.10.120">
    <property type="match status" value="1"/>
</dbReference>
<keyword evidence="2" id="KW-0378">Hydrolase</keyword>
<dbReference type="SUPFAM" id="SSF50494">
    <property type="entry name" value="Trypsin-like serine proteases"/>
    <property type="match status" value="1"/>
</dbReference>
<dbReference type="Proteomes" id="UP000249169">
    <property type="component" value="Unassembled WGS sequence"/>
</dbReference>
<gene>
    <name evidence="6" type="ORF">DL240_19025</name>
</gene>
<dbReference type="PANTHER" id="PTHR43343">
    <property type="entry name" value="PEPTIDASE S12"/>
    <property type="match status" value="1"/>
</dbReference>
<feature type="domain" description="PDZ" evidence="5">
    <location>
        <begin position="264"/>
        <end position="354"/>
    </location>
</feature>
<feature type="chain" id="PRO_5016367403" evidence="4">
    <location>
        <begin position="31"/>
        <end position="368"/>
    </location>
</feature>
<feature type="compositionally biased region" description="Low complexity" evidence="3">
    <location>
        <begin position="34"/>
        <end position="53"/>
    </location>
</feature>
<keyword evidence="1" id="KW-0645">Protease</keyword>
<keyword evidence="7" id="KW-1185">Reference proteome</keyword>
<evidence type="ECO:0000313" key="6">
    <source>
        <dbReference type="EMBL" id="RAL20057.1"/>
    </source>
</evidence>
<dbReference type="PANTHER" id="PTHR43343:SF3">
    <property type="entry name" value="PROTEASE DO-LIKE 8, CHLOROPLASTIC"/>
    <property type="match status" value="1"/>
</dbReference>
<evidence type="ECO:0000313" key="7">
    <source>
        <dbReference type="Proteomes" id="UP000249169"/>
    </source>
</evidence>
<dbReference type="AlphaFoldDB" id="A0A328C2Q9"/>
<evidence type="ECO:0000256" key="1">
    <source>
        <dbReference type="ARBA" id="ARBA00022670"/>
    </source>
</evidence>
<keyword evidence="4" id="KW-0732">Signal</keyword>
<reference evidence="6 7" key="1">
    <citation type="submission" date="2018-05" db="EMBL/GenBank/DDBJ databases">
        <title>Lujinxingia marina gen. nov. sp. nov., a new facultative anaerobic member of the class Deltaproteobacteria, and proposal of Lujinxingaceae fam. nov.</title>
        <authorList>
            <person name="Li C.-M."/>
        </authorList>
    </citation>
    <scope>NUCLEOTIDE SEQUENCE [LARGE SCALE GENOMIC DNA]</scope>
    <source>
        <strain evidence="6 7">B210</strain>
    </source>
</reference>
<dbReference type="SMART" id="SM00228">
    <property type="entry name" value="PDZ"/>
    <property type="match status" value="1"/>
</dbReference>
<organism evidence="6 7">
    <name type="scientific">Lujinxingia litoralis</name>
    <dbReference type="NCBI Taxonomy" id="2211119"/>
    <lineage>
        <taxon>Bacteria</taxon>
        <taxon>Deltaproteobacteria</taxon>
        <taxon>Bradymonadales</taxon>
        <taxon>Lujinxingiaceae</taxon>
        <taxon>Lujinxingia</taxon>
    </lineage>
</organism>
<dbReference type="InterPro" id="IPR001478">
    <property type="entry name" value="PDZ"/>
</dbReference>
<dbReference type="PROSITE" id="PS51257">
    <property type="entry name" value="PROKAR_LIPOPROTEIN"/>
    <property type="match status" value="1"/>
</dbReference>
<evidence type="ECO:0000256" key="2">
    <source>
        <dbReference type="ARBA" id="ARBA00022801"/>
    </source>
</evidence>
<dbReference type="RefSeq" id="WP_111731481.1">
    <property type="nucleotide sequence ID" value="NZ_QHKO01000016.1"/>
</dbReference>
<comment type="caution">
    <text evidence="6">The sequence shown here is derived from an EMBL/GenBank/DDBJ whole genome shotgun (WGS) entry which is preliminary data.</text>
</comment>
<dbReference type="Pfam" id="PF13180">
    <property type="entry name" value="PDZ_2"/>
    <property type="match status" value="1"/>
</dbReference>
<feature type="region of interest" description="Disordered" evidence="3">
    <location>
        <begin position="27"/>
        <end position="53"/>
    </location>
</feature>
<dbReference type="GO" id="GO:0004252">
    <property type="term" value="F:serine-type endopeptidase activity"/>
    <property type="evidence" value="ECO:0007669"/>
    <property type="project" value="InterPro"/>
</dbReference>
<dbReference type="PROSITE" id="PS50106">
    <property type="entry name" value="PDZ"/>
    <property type="match status" value="1"/>
</dbReference>
<dbReference type="OrthoDB" id="9758917at2"/>
<dbReference type="InterPro" id="IPR036034">
    <property type="entry name" value="PDZ_sf"/>
</dbReference>
<dbReference type="Gene3D" id="2.30.42.10">
    <property type="match status" value="1"/>
</dbReference>
<sequence>MKQAGAPSRRVGGRLLVAAALLLASCQPSPDTPSSPAAGEAAPPQNAPALAAPPDFSQLVGEARPAVVNIYTRTRVPTPRSPVSPPGIVPPEREQQSLGSGFIFDAAGLVLTNEHVIRDATQISVRLLDERVFEAEVVGSDPQTDVAVLRLRHTEELPTVSLADSDALQVGQWVVAIGNPLGLSSTVTAGIASATGRQVLPPGGQLRYQDFIQTDASINPGNSGGPLLNVQGQVVGICTAVVAQGQGLGFAIPINMVKTILPALIEEGKVSRSWLGIYVDEVPAALRRELDLPEGGALITRVIPGGPGHTAGLQPGDIITTIAEQDVSDSRQLSWVTSNLGVGRTVELTLQRGSQPLSLPLTLGAQPE</sequence>
<evidence type="ECO:0000259" key="5">
    <source>
        <dbReference type="PROSITE" id="PS50106"/>
    </source>
</evidence>
<feature type="signal peptide" evidence="4">
    <location>
        <begin position="1"/>
        <end position="30"/>
    </location>
</feature>
<evidence type="ECO:0000256" key="4">
    <source>
        <dbReference type="SAM" id="SignalP"/>
    </source>
</evidence>
<evidence type="ECO:0000256" key="3">
    <source>
        <dbReference type="SAM" id="MobiDB-lite"/>
    </source>
</evidence>
<dbReference type="PRINTS" id="PR00834">
    <property type="entry name" value="PROTEASES2C"/>
</dbReference>
<dbReference type="Pfam" id="PF13365">
    <property type="entry name" value="Trypsin_2"/>
    <property type="match status" value="1"/>
</dbReference>
<dbReference type="InterPro" id="IPR001940">
    <property type="entry name" value="Peptidase_S1C"/>
</dbReference>
<dbReference type="GO" id="GO:0006508">
    <property type="term" value="P:proteolysis"/>
    <property type="evidence" value="ECO:0007669"/>
    <property type="project" value="UniProtKB-KW"/>
</dbReference>
<protein>
    <submittedName>
        <fullName evidence="6">Peptidase</fullName>
    </submittedName>
</protein>
<dbReference type="EMBL" id="QHKO01000016">
    <property type="protein sequence ID" value="RAL20057.1"/>
    <property type="molecule type" value="Genomic_DNA"/>
</dbReference>
<dbReference type="InterPro" id="IPR009003">
    <property type="entry name" value="Peptidase_S1_PA"/>
</dbReference>
<proteinExistence type="predicted"/>
<accession>A0A328C2Q9</accession>